<gene>
    <name evidence="2" type="ORF">EDB95_3327</name>
</gene>
<organism evidence="2 3">
    <name type="scientific">Dinghuibacter silviterrae</name>
    <dbReference type="NCBI Taxonomy" id="1539049"/>
    <lineage>
        <taxon>Bacteria</taxon>
        <taxon>Pseudomonadati</taxon>
        <taxon>Bacteroidota</taxon>
        <taxon>Chitinophagia</taxon>
        <taxon>Chitinophagales</taxon>
        <taxon>Chitinophagaceae</taxon>
        <taxon>Dinghuibacter</taxon>
    </lineage>
</organism>
<dbReference type="Proteomes" id="UP000294498">
    <property type="component" value="Unassembled WGS sequence"/>
</dbReference>
<accession>A0A4R8DV33</accession>
<protein>
    <submittedName>
        <fullName evidence="2">Beta-ketoacyl synthase-like protein</fullName>
    </submittedName>
</protein>
<keyword evidence="3" id="KW-1185">Reference proteome</keyword>
<dbReference type="Pfam" id="PF13723">
    <property type="entry name" value="Ketoacyl-synt_2"/>
    <property type="match status" value="1"/>
</dbReference>
<dbReference type="SUPFAM" id="SSF53901">
    <property type="entry name" value="Thiolase-like"/>
    <property type="match status" value="1"/>
</dbReference>
<dbReference type="InterPro" id="IPR016039">
    <property type="entry name" value="Thiolase-like"/>
</dbReference>
<name>A0A4R8DV33_9BACT</name>
<evidence type="ECO:0000313" key="2">
    <source>
        <dbReference type="EMBL" id="TDX02272.1"/>
    </source>
</evidence>
<dbReference type="InterPro" id="IPR014030">
    <property type="entry name" value="Ketoacyl_synth_N"/>
</dbReference>
<evidence type="ECO:0000259" key="1">
    <source>
        <dbReference type="Pfam" id="PF13723"/>
    </source>
</evidence>
<dbReference type="EMBL" id="SODV01000001">
    <property type="protein sequence ID" value="TDX02272.1"/>
    <property type="molecule type" value="Genomic_DNA"/>
</dbReference>
<dbReference type="GO" id="GO:0016746">
    <property type="term" value="F:acyltransferase activity"/>
    <property type="evidence" value="ECO:0007669"/>
    <property type="project" value="InterPro"/>
</dbReference>
<feature type="domain" description="Beta-ketoacyl synthase-like N-terminal" evidence="1">
    <location>
        <begin position="34"/>
        <end position="148"/>
    </location>
</feature>
<sequence>MLYLHQSCCISPQRADDLDTLQPSRDNQLFVIEPPYPGIPPGLLRRMGKAVKISVGAALPLLQDPVDGIIIGTGNGGLEDCVKFLDQIVQYEEGMLTPANFVQSTANAMASQISLLSRNKGYNITHVHRGLAFEQALLDAMLFAEEVPDKYFLLGGADEISSYNNNIEMLSGAFKQEPVSNTALYDSTTPGSLAGESAALFRVSGVPSRIAIRELVTFHTRDTGMVLNRLLSFDPPDLLLTGENGDARLKPLYETVESALGAPVARFKHQTGEHPTAVAAGLWLAQQIIEKQHVPSHMVKSPGTAPASILLYNTYKGVQHSFILISTVND</sequence>
<comment type="caution">
    <text evidence="2">The sequence shown here is derived from an EMBL/GenBank/DDBJ whole genome shotgun (WGS) entry which is preliminary data.</text>
</comment>
<evidence type="ECO:0000313" key="3">
    <source>
        <dbReference type="Proteomes" id="UP000294498"/>
    </source>
</evidence>
<dbReference type="AlphaFoldDB" id="A0A4R8DV33"/>
<reference evidence="2 3" key="1">
    <citation type="submission" date="2019-03" db="EMBL/GenBank/DDBJ databases">
        <title>Genomic Encyclopedia of Type Strains, Phase IV (KMG-IV): sequencing the most valuable type-strain genomes for metagenomic binning, comparative biology and taxonomic classification.</title>
        <authorList>
            <person name="Goeker M."/>
        </authorList>
    </citation>
    <scope>NUCLEOTIDE SEQUENCE [LARGE SCALE GENOMIC DNA]</scope>
    <source>
        <strain evidence="2 3">DSM 100059</strain>
    </source>
</reference>
<dbReference type="RefSeq" id="WP_246073657.1">
    <property type="nucleotide sequence ID" value="NZ_SODV01000001.1"/>
</dbReference>
<proteinExistence type="predicted"/>